<dbReference type="Gene3D" id="1.20.58.340">
    <property type="entry name" value="Magnesium transport protein CorA, transmembrane region"/>
    <property type="match status" value="1"/>
</dbReference>
<feature type="chain" id="PRO_5007836533" evidence="12">
    <location>
        <begin position="23"/>
        <end position="768"/>
    </location>
</feature>
<comment type="caution">
    <text evidence="13">The sequence shown here is derived from an EMBL/GenBank/DDBJ whole genome shotgun (WGS) entry which is preliminary data.</text>
</comment>
<dbReference type="CDD" id="cd12823">
    <property type="entry name" value="Mrs2_Mfm1p-like"/>
    <property type="match status" value="1"/>
</dbReference>
<feature type="transmembrane region" description="Helical" evidence="11">
    <location>
        <begin position="736"/>
        <end position="757"/>
    </location>
</feature>
<dbReference type="GO" id="GO:0015095">
    <property type="term" value="F:magnesium ion transmembrane transporter activity"/>
    <property type="evidence" value="ECO:0007669"/>
    <property type="project" value="TreeGrafter"/>
</dbReference>
<feature type="region of interest" description="Disordered" evidence="10">
    <location>
        <begin position="372"/>
        <end position="423"/>
    </location>
</feature>
<comment type="subcellular location">
    <subcellularLocation>
        <location evidence="1">Membrane</location>
        <topology evidence="1">Multi-pass membrane protein</topology>
    </subcellularLocation>
</comment>
<evidence type="ECO:0000256" key="3">
    <source>
        <dbReference type="ARBA" id="ARBA00022448"/>
    </source>
</evidence>
<dbReference type="GO" id="GO:0005743">
    <property type="term" value="C:mitochondrial inner membrane"/>
    <property type="evidence" value="ECO:0007669"/>
    <property type="project" value="TreeGrafter"/>
</dbReference>
<sequence>MRIAIAGGLGLGYLLATGLSRAENAYNVVVLSRTPRKLTWNANTKPRREFAAFGIQVHVVDYHNKDTLRFALNGIDLVISTISGQEQLNLINAAGHGRVRYFVPSEFEGSLEKRPPAHSDPLDRGSAAALALLRQWSEGSTRMKWTVFSCGVFMERFHPYGLTASLGIGAGEGVGTVGSYVADINAGYADYTAKDAKNSSVKICLTSVIDVVRFVIAAVDLGPSNWPAEFTMRGDKKSLRDVVDALSAAQNIAFDSQVLSYQELLTHIAYNTQMAQYARVAYLQRNLQTANGRYEFSRTNLNDAVDRSSRVSVRPMNFAQWLATIFRSCTSYQTQPAIDPGRKLPEMAQNVRCVVKSASILAKCRQASAHQTWRGNLRTSASGPGGRRAPVSPPHRLYNTSAPAPDGSTSPSSSSSSSSSSSVVERAVRLSMAPLNGSVKMQCTRCDADGAATTTTLSKAEVASEYGLSPRDLQVVDVPSQGFPHILVRESTILVHVFDLRLLIQADRILLLHVDGLADTTISQVFTYDLQNKLRGDGSHVLHRKLGEAFELRALEAALASVAAGLEALYLGARRDVGLALRRLDEQMAGREEESVHTALRELLDMARRLADIEQRARLVRNALQELLREDQDMADLYLTDKRDGRRHAAAEHEEVEYLFESYFRAHDAVVHEAAALMANVHRTDDTIRSILANRRNQIMILETKVEIAMLAMATATLVAGWYGMNTVNFLEQSGYAFAVIVSGSVLGGGMIWMFLLRRLRNIRRKKF</sequence>
<proteinExistence type="inferred from homology"/>
<accession>A0A162K2F9</accession>
<keyword evidence="4 11" id="KW-0812">Transmembrane</keyword>
<dbReference type="SUPFAM" id="SSF51735">
    <property type="entry name" value="NAD(P)-binding Rossmann-fold domains"/>
    <property type="match status" value="1"/>
</dbReference>
<evidence type="ECO:0000256" key="2">
    <source>
        <dbReference type="ARBA" id="ARBA00009765"/>
    </source>
</evidence>
<keyword evidence="7 11" id="KW-1133">Transmembrane helix</keyword>
<reference evidence="13 14" key="1">
    <citation type="journal article" date="2016" name="Genome Biol. Evol.">
        <title>Divergent and convergent evolution of fungal pathogenicity.</title>
        <authorList>
            <person name="Shang Y."/>
            <person name="Xiao G."/>
            <person name="Zheng P."/>
            <person name="Cen K."/>
            <person name="Zhan S."/>
            <person name="Wang C."/>
        </authorList>
    </citation>
    <scope>NUCLEOTIDE SEQUENCE [LARGE SCALE GENOMIC DNA]</scope>
    <source>
        <strain evidence="13 14">RCEF 1005</strain>
    </source>
</reference>
<feature type="compositionally biased region" description="Low complexity" evidence="10">
    <location>
        <begin position="408"/>
        <end position="422"/>
    </location>
</feature>
<evidence type="ECO:0000256" key="10">
    <source>
        <dbReference type="SAM" id="MobiDB-lite"/>
    </source>
</evidence>
<feature type="transmembrane region" description="Helical" evidence="11">
    <location>
        <begin position="554"/>
        <end position="573"/>
    </location>
</feature>
<evidence type="ECO:0000256" key="4">
    <source>
        <dbReference type="ARBA" id="ARBA00022692"/>
    </source>
</evidence>
<keyword evidence="8" id="KW-0406">Ion transport</keyword>
<dbReference type="OrthoDB" id="419598at2759"/>
<dbReference type="Pfam" id="PF22099">
    <property type="entry name" value="MRS2-like"/>
    <property type="match status" value="1"/>
</dbReference>
<evidence type="ECO:0000313" key="13">
    <source>
        <dbReference type="EMBL" id="OAA76972.1"/>
    </source>
</evidence>
<feature type="signal peptide" evidence="12">
    <location>
        <begin position="1"/>
        <end position="22"/>
    </location>
</feature>
<organism evidence="13 14">
    <name type="scientific">Akanthomyces lecanii RCEF 1005</name>
    <dbReference type="NCBI Taxonomy" id="1081108"/>
    <lineage>
        <taxon>Eukaryota</taxon>
        <taxon>Fungi</taxon>
        <taxon>Dikarya</taxon>
        <taxon>Ascomycota</taxon>
        <taxon>Pezizomycotina</taxon>
        <taxon>Sordariomycetes</taxon>
        <taxon>Hypocreomycetidae</taxon>
        <taxon>Hypocreales</taxon>
        <taxon>Cordycipitaceae</taxon>
        <taxon>Akanthomyces</taxon>
        <taxon>Cordyceps confragosa</taxon>
    </lineage>
</organism>
<keyword evidence="6" id="KW-0809">Transit peptide</keyword>
<protein>
    <submittedName>
        <fullName evidence="13">Isoflavone reductase family protein</fullName>
    </submittedName>
</protein>
<dbReference type="Gene3D" id="3.40.50.720">
    <property type="entry name" value="NAD(P)-binding Rossmann-like Domain"/>
    <property type="match status" value="1"/>
</dbReference>
<name>A0A162K2F9_CORDF</name>
<keyword evidence="14" id="KW-1185">Reference proteome</keyword>
<evidence type="ECO:0000256" key="6">
    <source>
        <dbReference type="ARBA" id="ARBA00022946"/>
    </source>
</evidence>
<keyword evidence="9 11" id="KW-0472">Membrane</keyword>
<evidence type="ECO:0000256" key="12">
    <source>
        <dbReference type="SAM" id="SignalP"/>
    </source>
</evidence>
<evidence type="ECO:0000256" key="11">
    <source>
        <dbReference type="SAM" id="Phobius"/>
    </source>
</evidence>
<evidence type="ECO:0000256" key="7">
    <source>
        <dbReference type="ARBA" id="ARBA00022989"/>
    </source>
</evidence>
<dbReference type="PANTHER" id="PTHR13890">
    <property type="entry name" value="RNA SPLICING PROTEIN MRS2, MITOCHONDRIAL"/>
    <property type="match status" value="1"/>
</dbReference>
<dbReference type="InterPro" id="IPR039204">
    <property type="entry name" value="MRS2-like"/>
</dbReference>
<evidence type="ECO:0000256" key="8">
    <source>
        <dbReference type="ARBA" id="ARBA00023065"/>
    </source>
</evidence>
<keyword evidence="12" id="KW-0732">Signal</keyword>
<dbReference type="GO" id="GO:0045016">
    <property type="term" value="P:mitochondrial magnesium ion transmembrane transport"/>
    <property type="evidence" value="ECO:0007669"/>
    <property type="project" value="TreeGrafter"/>
</dbReference>
<dbReference type="Gene3D" id="2.40.128.330">
    <property type="match status" value="1"/>
</dbReference>
<feature type="transmembrane region" description="Helical" evidence="11">
    <location>
        <begin position="706"/>
        <end position="724"/>
    </location>
</feature>
<keyword evidence="5" id="KW-0460">Magnesium</keyword>
<feature type="compositionally biased region" description="Polar residues" evidence="10">
    <location>
        <begin position="372"/>
        <end position="382"/>
    </location>
</feature>
<dbReference type="AlphaFoldDB" id="A0A162K2F9"/>
<dbReference type="EMBL" id="AZHF01000004">
    <property type="protein sequence ID" value="OAA76972.1"/>
    <property type="molecule type" value="Genomic_DNA"/>
</dbReference>
<evidence type="ECO:0000256" key="9">
    <source>
        <dbReference type="ARBA" id="ARBA00023136"/>
    </source>
</evidence>
<gene>
    <name evidence="13" type="ORF">LEL_06656</name>
</gene>
<comment type="similarity">
    <text evidence="2">Belongs to the CorA metal ion transporter (MIT) (TC 1.A.35) family.</text>
</comment>
<dbReference type="Proteomes" id="UP000076881">
    <property type="component" value="Unassembled WGS sequence"/>
</dbReference>
<evidence type="ECO:0000256" key="1">
    <source>
        <dbReference type="ARBA" id="ARBA00004141"/>
    </source>
</evidence>
<keyword evidence="3" id="KW-0813">Transport</keyword>
<evidence type="ECO:0000313" key="14">
    <source>
        <dbReference type="Proteomes" id="UP000076881"/>
    </source>
</evidence>
<dbReference type="InterPro" id="IPR036291">
    <property type="entry name" value="NAD(P)-bd_dom_sf"/>
</dbReference>
<dbReference type="PANTHER" id="PTHR13890:SF0">
    <property type="entry name" value="MAGNESIUM TRANSPORTER MRS2 HOMOLOG, MITOCHONDRIAL"/>
    <property type="match status" value="1"/>
</dbReference>
<evidence type="ECO:0000256" key="5">
    <source>
        <dbReference type="ARBA" id="ARBA00022842"/>
    </source>
</evidence>